<evidence type="ECO:0000313" key="2">
    <source>
        <dbReference type="EMBL" id="CAG7728318.1"/>
    </source>
</evidence>
<accession>A0A8J2JVP2</accession>
<dbReference type="EMBL" id="CAJVCH010161768">
    <property type="protein sequence ID" value="CAG7728318.1"/>
    <property type="molecule type" value="Genomic_DNA"/>
</dbReference>
<feature type="region of interest" description="Disordered" evidence="1">
    <location>
        <begin position="277"/>
        <end position="337"/>
    </location>
</feature>
<sequence>VLSPQIGTQLQQGLWTSAPHTLFASPNPIFIRGTQPEQMFIQQQQPLHTNTSTNQHFSMQPIAAATAQLPATSISAGTPNSMQSTAQQQQQNSVQQANSQQQQNQQLAPQPIQPQPPNVVSIKAPATLQPKPPLQIQPQPTQSQQPQHHQMQQQIQQVMTHPPHQLQIIPQPPTSQTNVISQPVMAAPPPQTITMQANPTQAQLHSQQQQQQQQQQPRQLTILPQQQPPQAIQPQVSVVQQQQHQPGNQQPQPIRPNYTIVTQGTANVPVSQVQTSAANVTPQGNQPRPKVSKKVVGRGNPTTTPNTPQQNNKAVFPRPTQMSTTISPMPTQAKPSTILTQQSAGATLTKVQMPNQGQTSQQPMVQPLKTINLSALQSPPNLPDATLTPLIPQSNVHAVPSANQASQPMHVYPAT</sequence>
<keyword evidence="3" id="KW-1185">Reference proteome</keyword>
<reference evidence="2" key="1">
    <citation type="submission" date="2021-06" db="EMBL/GenBank/DDBJ databases">
        <authorList>
            <person name="Hodson N. C."/>
            <person name="Mongue J. A."/>
            <person name="Jaron S. K."/>
        </authorList>
    </citation>
    <scope>NUCLEOTIDE SEQUENCE</scope>
</reference>
<feature type="compositionally biased region" description="Low complexity" evidence="1">
    <location>
        <begin position="80"/>
        <end position="110"/>
    </location>
</feature>
<name>A0A8J2JVP2_9HEXA</name>
<feature type="non-terminal residue" evidence="2">
    <location>
        <position position="1"/>
    </location>
</feature>
<evidence type="ECO:0000256" key="1">
    <source>
        <dbReference type="SAM" id="MobiDB-lite"/>
    </source>
</evidence>
<feature type="non-terminal residue" evidence="2">
    <location>
        <position position="415"/>
    </location>
</feature>
<comment type="caution">
    <text evidence="2">The sequence shown here is derived from an EMBL/GenBank/DDBJ whole genome shotgun (WGS) entry which is preliminary data.</text>
</comment>
<evidence type="ECO:0000313" key="3">
    <source>
        <dbReference type="Proteomes" id="UP000708208"/>
    </source>
</evidence>
<gene>
    <name evidence="2" type="ORF">AFUS01_LOCUS17107</name>
</gene>
<feature type="compositionally biased region" description="Low complexity" evidence="1">
    <location>
        <begin position="300"/>
        <end position="312"/>
    </location>
</feature>
<organism evidence="2 3">
    <name type="scientific">Allacma fusca</name>
    <dbReference type="NCBI Taxonomy" id="39272"/>
    <lineage>
        <taxon>Eukaryota</taxon>
        <taxon>Metazoa</taxon>
        <taxon>Ecdysozoa</taxon>
        <taxon>Arthropoda</taxon>
        <taxon>Hexapoda</taxon>
        <taxon>Collembola</taxon>
        <taxon>Symphypleona</taxon>
        <taxon>Sminthuridae</taxon>
        <taxon>Allacma</taxon>
    </lineage>
</organism>
<protein>
    <submittedName>
        <fullName evidence="2">Uncharacterized protein</fullName>
    </submittedName>
</protein>
<feature type="compositionally biased region" description="Polar residues" evidence="1">
    <location>
        <begin position="320"/>
        <end position="337"/>
    </location>
</feature>
<feature type="compositionally biased region" description="Low complexity" evidence="1">
    <location>
        <begin position="199"/>
        <end position="252"/>
    </location>
</feature>
<dbReference type="Proteomes" id="UP000708208">
    <property type="component" value="Unassembled WGS sequence"/>
</dbReference>
<dbReference type="AlphaFoldDB" id="A0A8J2JVP2"/>
<proteinExistence type="predicted"/>
<feature type="region of interest" description="Disordered" evidence="1">
    <location>
        <begin position="73"/>
        <end position="256"/>
    </location>
</feature>
<feature type="compositionally biased region" description="Low complexity" evidence="1">
    <location>
        <begin position="136"/>
        <end position="169"/>
    </location>
</feature>
<feature type="compositionally biased region" description="Polar residues" evidence="1">
    <location>
        <begin position="277"/>
        <end position="286"/>
    </location>
</feature>